<sequence length="42" mass="4594">MTGTYLEVGSRSHADVVTCSDIDMMSPSSDGRFLHKDGTPYE</sequence>
<accession>A0A8I2C3D3</accession>
<evidence type="ECO:0000313" key="4">
    <source>
        <dbReference type="Proteomes" id="UP001565471"/>
    </source>
</evidence>
<keyword evidence="4" id="KW-1185">Reference proteome</keyword>
<evidence type="ECO:0000313" key="1">
    <source>
        <dbReference type="EMBL" id="MBP1296495.1"/>
    </source>
</evidence>
<dbReference type="EMBL" id="JAFICZ010000001">
    <property type="protein sequence ID" value="MBP1296495.1"/>
    <property type="molecule type" value="Genomic_DNA"/>
</dbReference>
<dbReference type="Proteomes" id="UP000673383">
    <property type="component" value="Unassembled WGS sequence"/>
</dbReference>
<reference evidence="1" key="1">
    <citation type="submission" date="2021-02" db="EMBL/GenBank/DDBJ databases">
        <title>Genomic Encyclopedia of Type Strains, Phase IV (KMG-V): Genome sequencing to study the core and pangenomes of soil and plant-associated prokaryotes.</title>
        <authorList>
            <person name="Whitman W."/>
        </authorList>
    </citation>
    <scope>NUCLEOTIDE SEQUENCE</scope>
    <source>
        <strain evidence="1">USDA 406</strain>
    </source>
</reference>
<evidence type="ECO:0000313" key="2">
    <source>
        <dbReference type="EMBL" id="MEY9318057.1"/>
    </source>
</evidence>
<organism evidence="1 3">
    <name type="scientific">Bradyrhizobium elkanii</name>
    <dbReference type="NCBI Taxonomy" id="29448"/>
    <lineage>
        <taxon>Bacteria</taxon>
        <taxon>Pseudomonadati</taxon>
        <taxon>Pseudomonadota</taxon>
        <taxon>Alphaproteobacteria</taxon>
        <taxon>Hyphomicrobiales</taxon>
        <taxon>Nitrobacteraceae</taxon>
        <taxon>Bradyrhizobium</taxon>
    </lineage>
</organism>
<dbReference type="EMBL" id="JBGBZA010000002">
    <property type="protein sequence ID" value="MEY9318057.1"/>
    <property type="molecule type" value="Genomic_DNA"/>
</dbReference>
<dbReference type="AlphaFoldDB" id="A0A8I2C3D3"/>
<reference evidence="2 4" key="2">
    <citation type="submission" date="2024-07" db="EMBL/GenBank/DDBJ databases">
        <title>Genomic Encyclopedia of Type Strains, Phase V (KMG-V): Genome sequencing to study the core and pangenomes of soil and plant-associated prokaryotes.</title>
        <authorList>
            <person name="Whitman W."/>
        </authorList>
    </citation>
    <scope>NUCLEOTIDE SEQUENCE [LARGE SCALE GENOMIC DNA]</scope>
    <source>
        <strain evidence="2 4">USDA 415</strain>
    </source>
</reference>
<proteinExistence type="predicted"/>
<evidence type="ECO:0000313" key="3">
    <source>
        <dbReference type="Proteomes" id="UP000673383"/>
    </source>
</evidence>
<protein>
    <submittedName>
        <fullName evidence="1 2">Cupin superfamily protein</fullName>
    </submittedName>
</protein>
<gene>
    <name evidence="2" type="ORF">ABIF29_004856</name>
    <name evidence="1" type="ORF">JOH49_006248</name>
</gene>
<comment type="caution">
    <text evidence="1">The sequence shown here is derived from an EMBL/GenBank/DDBJ whole genome shotgun (WGS) entry which is preliminary data.</text>
</comment>
<name>A0A8I2C3D3_BRAEL</name>
<dbReference type="Proteomes" id="UP001565471">
    <property type="component" value="Unassembled WGS sequence"/>
</dbReference>